<name>A0AAV0ZSZ4_VICFA</name>
<evidence type="ECO:0000313" key="2">
    <source>
        <dbReference type="EMBL" id="CAI8600874.1"/>
    </source>
</evidence>
<organism evidence="2 3">
    <name type="scientific">Vicia faba</name>
    <name type="common">Broad bean</name>
    <name type="synonym">Faba vulgaris</name>
    <dbReference type="NCBI Taxonomy" id="3906"/>
    <lineage>
        <taxon>Eukaryota</taxon>
        <taxon>Viridiplantae</taxon>
        <taxon>Streptophyta</taxon>
        <taxon>Embryophyta</taxon>
        <taxon>Tracheophyta</taxon>
        <taxon>Spermatophyta</taxon>
        <taxon>Magnoliopsida</taxon>
        <taxon>eudicotyledons</taxon>
        <taxon>Gunneridae</taxon>
        <taxon>Pentapetalae</taxon>
        <taxon>rosids</taxon>
        <taxon>fabids</taxon>
        <taxon>Fabales</taxon>
        <taxon>Fabaceae</taxon>
        <taxon>Papilionoideae</taxon>
        <taxon>50 kb inversion clade</taxon>
        <taxon>NPAAA clade</taxon>
        <taxon>Hologalegina</taxon>
        <taxon>IRL clade</taxon>
        <taxon>Fabeae</taxon>
        <taxon>Vicia</taxon>
    </lineage>
</organism>
<evidence type="ECO:0000313" key="3">
    <source>
        <dbReference type="Proteomes" id="UP001157006"/>
    </source>
</evidence>
<keyword evidence="3" id="KW-1185">Reference proteome</keyword>
<dbReference type="Proteomes" id="UP001157006">
    <property type="component" value="Chromosome 2"/>
</dbReference>
<dbReference type="AlphaFoldDB" id="A0AAV0ZSZ4"/>
<gene>
    <name evidence="2" type="ORF">VFH_II244760</name>
</gene>
<evidence type="ECO:0000256" key="1">
    <source>
        <dbReference type="SAM" id="MobiDB-lite"/>
    </source>
</evidence>
<sequence>MSNNGANAGYGRELAYLLRDNINNKVQDFRSRCCDMIKTNAEITSTAESTGRGNQLTTTVMETKIISFSFPIDFDVTYFSGIDNMLFNLKHWKVQCRKRNSGICDMYYIHDVITGGKKLRSVTEVVNRLLPEGYAKLESKKRKRKVQKEKHAEKEKNVAQSSLSSSKFSPKIEDKENNLEVKNMCCSLVIKVKGNNPQTENILCSSEIDDKAKNLESEIKFCHLMHGDNEENKVVIEAKDEDNLEVRSDNLLFPSAYVPRKKRSYKKRVRKEKQAEKEKNISLSSQISSTFSLRIEDKVNNSKVENISCPIVVKVKGNNSQAENVFCPPEIKDKAKNSEFENISCPPMSKDKKNNSETENYICPNRMDDIENILEVGDVSIENLLNPQEIQVGSLLLIPEVQPIDHVNQGVMEDMLKACDHNNLILGKDDNNYEVLPEITEDFSKYDDLIESFFK</sequence>
<feature type="region of interest" description="Disordered" evidence="1">
    <location>
        <begin position="140"/>
        <end position="171"/>
    </location>
</feature>
<dbReference type="EMBL" id="OX451737">
    <property type="protein sequence ID" value="CAI8600874.1"/>
    <property type="molecule type" value="Genomic_DNA"/>
</dbReference>
<protein>
    <submittedName>
        <fullName evidence="2">Uncharacterized protein</fullName>
    </submittedName>
</protein>
<reference evidence="2 3" key="1">
    <citation type="submission" date="2023-01" db="EMBL/GenBank/DDBJ databases">
        <authorList>
            <person name="Kreplak J."/>
        </authorList>
    </citation>
    <scope>NUCLEOTIDE SEQUENCE [LARGE SCALE GENOMIC DNA]</scope>
</reference>
<proteinExistence type="predicted"/>
<accession>A0AAV0ZSZ4</accession>